<proteinExistence type="predicted"/>
<dbReference type="GO" id="GO:0009103">
    <property type="term" value="P:lipopolysaccharide biosynthetic process"/>
    <property type="evidence" value="ECO:0007669"/>
    <property type="project" value="TreeGrafter"/>
</dbReference>
<dbReference type="Proteomes" id="UP000229893">
    <property type="component" value="Unassembled WGS sequence"/>
</dbReference>
<accession>A0A2H0N7G7</accession>
<comment type="caution">
    <text evidence="3">The sequence shown here is derived from an EMBL/GenBank/DDBJ whole genome shotgun (WGS) entry which is preliminary data.</text>
</comment>
<sequence length="244" mass="28079">WRDKYVALNSDYLITTTRVLKNRLVNDFKVDDKKVLVSYGGVNLDLFKAVPDDKNILREELNLPLNKKLIGYVGYFKTMGMDKGVGDIIEALKFLDENFIAVLVGGKEIEQKEYKKMAQDFGVLNRCIFVDRQEESNLIKYKKAMDILVIPYPNREHFREWGFPMKTYEYMASGVPIIYSNLNILDEVLNGLAVAYEAENVKDLADKIKGINIDSLKLSKKAQGVVKNYTWNERVSNIINFISK</sequence>
<dbReference type="GO" id="GO:0016757">
    <property type="term" value="F:glycosyltransferase activity"/>
    <property type="evidence" value="ECO:0007669"/>
    <property type="project" value="InterPro"/>
</dbReference>
<reference evidence="3 4" key="1">
    <citation type="submission" date="2017-09" db="EMBL/GenBank/DDBJ databases">
        <title>Depth-based differentiation of microbial function through sediment-hosted aquifers and enrichment of novel symbionts in the deep terrestrial subsurface.</title>
        <authorList>
            <person name="Probst A.J."/>
            <person name="Ladd B."/>
            <person name="Jarett J.K."/>
            <person name="Geller-Mcgrath D.E."/>
            <person name="Sieber C.M."/>
            <person name="Emerson J.B."/>
            <person name="Anantharaman K."/>
            <person name="Thomas B.C."/>
            <person name="Malmstrom R."/>
            <person name="Stieglmeier M."/>
            <person name="Klingl A."/>
            <person name="Woyke T."/>
            <person name="Ryan C.M."/>
            <person name="Banfield J.F."/>
        </authorList>
    </citation>
    <scope>NUCLEOTIDE SEQUENCE [LARGE SCALE GENOMIC DNA]</scope>
    <source>
        <strain evidence="3">CG11_big_fil_rev_8_21_14_0_20_35_14</strain>
    </source>
</reference>
<organism evidence="3 4">
    <name type="scientific">Candidatus Liptonbacteria bacterium CG11_big_fil_rev_8_21_14_0_20_35_14</name>
    <dbReference type="NCBI Taxonomy" id="1974634"/>
    <lineage>
        <taxon>Bacteria</taxon>
        <taxon>Candidatus Liptoniibacteriota</taxon>
    </lineage>
</organism>
<feature type="non-terminal residue" evidence="3">
    <location>
        <position position="1"/>
    </location>
</feature>
<dbReference type="PANTHER" id="PTHR46401:SF2">
    <property type="entry name" value="GLYCOSYLTRANSFERASE WBBK-RELATED"/>
    <property type="match status" value="1"/>
</dbReference>
<evidence type="ECO:0000259" key="2">
    <source>
        <dbReference type="Pfam" id="PF00534"/>
    </source>
</evidence>
<evidence type="ECO:0000256" key="1">
    <source>
        <dbReference type="ARBA" id="ARBA00022679"/>
    </source>
</evidence>
<gene>
    <name evidence="3" type="ORF">COV57_02495</name>
</gene>
<keyword evidence="1" id="KW-0808">Transferase</keyword>
<dbReference type="EMBL" id="PCWO01000035">
    <property type="protein sequence ID" value="PIR04807.1"/>
    <property type="molecule type" value="Genomic_DNA"/>
</dbReference>
<feature type="domain" description="Glycosyl transferase family 1" evidence="2">
    <location>
        <begin position="54"/>
        <end position="215"/>
    </location>
</feature>
<dbReference type="Gene3D" id="3.40.50.2000">
    <property type="entry name" value="Glycogen Phosphorylase B"/>
    <property type="match status" value="2"/>
</dbReference>
<dbReference type="Pfam" id="PF00534">
    <property type="entry name" value="Glycos_transf_1"/>
    <property type="match status" value="1"/>
</dbReference>
<dbReference type="SUPFAM" id="SSF53756">
    <property type="entry name" value="UDP-Glycosyltransferase/glycogen phosphorylase"/>
    <property type="match status" value="1"/>
</dbReference>
<dbReference type="CDD" id="cd03801">
    <property type="entry name" value="GT4_PimA-like"/>
    <property type="match status" value="1"/>
</dbReference>
<protein>
    <recommendedName>
        <fullName evidence="2">Glycosyl transferase family 1 domain-containing protein</fullName>
    </recommendedName>
</protein>
<dbReference type="PANTHER" id="PTHR46401">
    <property type="entry name" value="GLYCOSYLTRANSFERASE WBBK-RELATED"/>
    <property type="match status" value="1"/>
</dbReference>
<evidence type="ECO:0000313" key="3">
    <source>
        <dbReference type="EMBL" id="PIR04807.1"/>
    </source>
</evidence>
<dbReference type="AlphaFoldDB" id="A0A2H0N7G7"/>
<name>A0A2H0N7G7_9BACT</name>
<evidence type="ECO:0000313" key="4">
    <source>
        <dbReference type="Proteomes" id="UP000229893"/>
    </source>
</evidence>
<dbReference type="InterPro" id="IPR001296">
    <property type="entry name" value="Glyco_trans_1"/>
</dbReference>